<dbReference type="PROSITE" id="PS50011">
    <property type="entry name" value="PROTEIN_KINASE_DOM"/>
    <property type="match status" value="1"/>
</dbReference>
<feature type="compositionally biased region" description="Low complexity" evidence="1">
    <location>
        <begin position="411"/>
        <end position="422"/>
    </location>
</feature>
<dbReference type="InterPro" id="IPR001245">
    <property type="entry name" value="Ser-Thr/Tyr_kinase_cat_dom"/>
</dbReference>
<evidence type="ECO:0000313" key="3">
    <source>
        <dbReference type="EMBL" id="KAI6652166.1"/>
    </source>
</evidence>
<feature type="region of interest" description="Disordered" evidence="1">
    <location>
        <begin position="1"/>
        <end position="61"/>
    </location>
</feature>
<feature type="compositionally biased region" description="Polar residues" evidence="1">
    <location>
        <begin position="400"/>
        <end position="410"/>
    </location>
</feature>
<dbReference type="AlphaFoldDB" id="A0AAV7JVY1"/>
<comment type="caution">
    <text evidence="3">The sequence shown here is derived from an EMBL/GenBank/DDBJ whole genome shotgun (WGS) entry which is preliminary data.</text>
</comment>
<dbReference type="InterPro" id="IPR000719">
    <property type="entry name" value="Prot_kinase_dom"/>
</dbReference>
<protein>
    <submittedName>
        <fullName evidence="3">Kinase suppressor of Ras 2-like</fullName>
    </submittedName>
</protein>
<feature type="compositionally biased region" description="Polar residues" evidence="1">
    <location>
        <begin position="1"/>
        <end position="12"/>
    </location>
</feature>
<evidence type="ECO:0000259" key="2">
    <source>
        <dbReference type="PROSITE" id="PS50011"/>
    </source>
</evidence>
<feature type="region of interest" description="Disordered" evidence="1">
    <location>
        <begin position="702"/>
        <end position="726"/>
    </location>
</feature>
<dbReference type="GO" id="GO:0004674">
    <property type="term" value="F:protein serine/threonine kinase activity"/>
    <property type="evidence" value="ECO:0007669"/>
    <property type="project" value="TreeGrafter"/>
</dbReference>
<dbReference type="Gene3D" id="1.10.510.10">
    <property type="entry name" value="Transferase(Phosphotransferase) domain 1"/>
    <property type="match status" value="1"/>
</dbReference>
<feature type="region of interest" description="Disordered" evidence="1">
    <location>
        <begin position="394"/>
        <end position="423"/>
    </location>
</feature>
<keyword evidence="3" id="KW-0808">Transferase</keyword>
<reference evidence="3 4" key="1">
    <citation type="journal article" date="2023" name="BMC Biol.">
        <title>The compact genome of the sponge Oopsacas minuta (Hexactinellida) is lacking key metazoan core genes.</title>
        <authorList>
            <person name="Santini S."/>
            <person name="Schenkelaars Q."/>
            <person name="Jourda C."/>
            <person name="Duchesne M."/>
            <person name="Belahbib H."/>
            <person name="Rocher C."/>
            <person name="Selva M."/>
            <person name="Riesgo A."/>
            <person name="Vervoort M."/>
            <person name="Leys S.P."/>
            <person name="Kodjabachian L."/>
            <person name="Le Bivic A."/>
            <person name="Borchiellini C."/>
            <person name="Claverie J.M."/>
            <person name="Renard E."/>
        </authorList>
    </citation>
    <scope>NUCLEOTIDE SEQUENCE [LARGE SCALE GENOMIC DNA]</scope>
    <source>
        <strain evidence="3">SPO-2</strain>
    </source>
</reference>
<dbReference type="SUPFAM" id="SSF56112">
    <property type="entry name" value="Protein kinase-like (PK-like)"/>
    <property type="match status" value="1"/>
</dbReference>
<sequence length="726" mass="83155">MNGHSSNPSPDYNTRDDPHPTRHLSDKAPPSEHYRQKQEYLPVYKPNESPNGLSANQQGEGGVQPFNFNEYKVYYHSIYLGRKQLKEARRDYSDNPTSSFRLSVHTQEQFIVMLFVKLLQMRRSLLREKHNLSQEDLKFCMGNPTVEHWLKAVVIQSRRLIECIKSQFDSIESLLDSNKDYLLELLAPHPIHEIERELFLSSWSILQSFSSSEFHDSLSNYHFSWTECCDRMLSQEIPSRLYLSDPISESTVSDPRIRAPSPDPWTPPRSPDRVIGPNNHTFPRPHKPSLNPDSVGTDPQKLDGHDTIPGDGTPTPRTFIGIRFLRRIFRPRNISIRSYVHQQCRGSMNSLIMEYEQEPRAPRYKNHIQASPDNDFGSQLRLQTQIQDEVFDDDAIHSPSCPSDTAQTDGSSSPRVSSSPQPTDWEINFEEIRNIKEIKSCKFSSLATGNWHGQVMIKTYKGSLCFVRDQFQQELNALRNIRHDNVILFRGACTTSDPNLTIVTSVKHSPTLHHVIRISPKHPLERVLTILKEISQAMTYLHDRKIVHQNLTTDSIYLERGNAKPILFDIAVNPLLDNAGIDPGSWEFPRGYVSCMAPEIIDSLSPSTHELDRYLPFSDKSDVFAFGSIWYELYTGQYPLQGDPIEVVLFKVSNGYRQTLDLIIGSRSIKEELCRCWNKDPLKRPSFQSLGIIIDKLPNLQQPRKMPARSSSQSAVMPLKSSEATM</sequence>
<evidence type="ECO:0000256" key="1">
    <source>
        <dbReference type="SAM" id="MobiDB-lite"/>
    </source>
</evidence>
<feature type="region of interest" description="Disordered" evidence="1">
    <location>
        <begin position="250"/>
        <end position="315"/>
    </location>
</feature>
<evidence type="ECO:0000313" key="4">
    <source>
        <dbReference type="Proteomes" id="UP001165289"/>
    </source>
</evidence>
<accession>A0AAV7JVY1</accession>
<keyword evidence="3" id="KW-0418">Kinase</keyword>
<organism evidence="3 4">
    <name type="scientific">Oopsacas minuta</name>
    <dbReference type="NCBI Taxonomy" id="111878"/>
    <lineage>
        <taxon>Eukaryota</taxon>
        <taxon>Metazoa</taxon>
        <taxon>Porifera</taxon>
        <taxon>Hexactinellida</taxon>
        <taxon>Hexasterophora</taxon>
        <taxon>Lyssacinosida</taxon>
        <taxon>Leucopsacidae</taxon>
        <taxon>Oopsacas</taxon>
    </lineage>
</organism>
<feature type="compositionally biased region" description="Polar residues" evidence="1">
    <location>
        <begin position="48"/>
        <end position="58"/>
    </location>
</feature>
<gene>
    <name evidence="3" type="ORF">LOD99_7184</name>
</gene>
<dbReference type="InterPro" id="IPR011009">
    <property type="entry name" value="Kinase-like_dom_sf"/>
</dbReference>
<dbReference type="PANTHER" id="PTHR44329:SF253">
    <property type="entry name" value="KINASE SUPPRESSOR OF RAS 2"/>
    <property type="match status" value="1"/>
</dbReference>
<feature type="domain" description="Protein kinase" evidence="2">
    <location>
        <begin position="432"/>
        <end position="700"/>
    </location>
</feature>
<keyword evidence="4" id="KW-1185">Reference proteome</keyword>
<dbReference type="GO" id="GO:0005524">
    <property type="term" value="F:ATP binding"/>
    <property type="evidence" value="ECO:0007669"/>
    <property type="project" value="InterPro"/>
</dbReference>
<dbReference type="Gene3D" id="3.30.200.20">
    <property type="entry name" value="Phosphorylase Kinase, domain 1"/>
    <property type="match status" value="1"/>
</dbReference>
<proteinExistence type="predicted"/>
<name>A0AAV7JVY1_9METZ</name>
<dbReference type="InterPro" id="IPR051681">
    <property type="entry name" value="Ser/Thr_Kinases-Pseudokinases"/>
</dbReference>
<dbReference type="PANTHER" id="PTHR44329">
    <property type="entry name" value="SERINE/THREONINE-PROTEIN KINASE TNNI3K-RELATED"/>
    <property type="match status" value="1"/>
</dbReference>
<dbReference type="Pfam" id="PF07714">
    <property type="entry name" value="PK_Tyr_Ser-Thr"/>
    <property type="match status" value="1"/>
</dbReference>
<feature type="compositionally biased region" description="Basic and acidic residues" evidence="1">
    <location>
        <begin position="13"/>
        <end position="38"/>
    </location>
</feature>
<dbReference type="EMBL" id="JAKMXF010000299">
    <property type="protein sequence ID" value="KAI6652166.1"/>
    <property type="molecule type" value="Genomic_DNA"/>
</dbReference>
<dbReference type="Proteomes" id="UP001165289">
    <property type="component" value="Unassembled WGS sequence"/>
</dbReference>